<reference evidence="2 3" key="2">
    <citation type="journal article" date="2009" name="PLoS ONE">
        <title>An integrated genetic and cytogenetic map of the cucumber genome.</title>
        <authorList>
            <person name="Ren Y."/>
            <person name="Zhang Z."/>
            <person name="Liu J."/>
            <person name="Staub J.E."/>
            <person name="Han Y."/>
            <person name="Cheng Z."/>
            <person name="Li X."/>
            <person name="Lu J."/>
            <person name="Miao H."/>
            <person name="Kang H."/>
            <person name="Xie B."/>
            <person name="Gu X."/>
            <person name="Wang X."/>
            <person name="Du Y."/>
            <person name="Jin W."/>
            <person name="Huang S."/>
        </authorList>
    </citation>
    <scope>NUCLEOTIDE SEQUENCE [LARGE SCALE GENOMIC DNA]</scope>
    <source>
        <strain evidence="3">cv. 9930</strain>
    </source>
</reference>
<dbReference type="Gramene" id="KGN56588">
    <property type="protein sequence ID" value="KGN56588"/>
    <property type="gene ID" value="Csa_3G125550"/>
</dbReference>
<name>A0A0A0L4D2_CUCSA</name>
<feature type="compositionally biased region" description="Basic and acidic residues" evidence="1">
    <location>
        <begin position="23"/>
        <end position="39"/>
    </location>
</feature>
<evidence type="ECO:0000256" key="1">
    <source>
        <dbReference type="SAM" id="MobiDB-lite"/>
    </source>
</evidence>
<accession>A0A0A0L4D2</accession>
<dbReference type="AlphaFoldDB" id="A0A0A0L4D2"/>
<reference evidence="2 3" key="4">
    <citation type="journal article" date="2011" name="BMC Genomics">
        <title>RNA-Seq improves annotation of protein-coding genes in the cucumber genome.</title>
        <authorList>
            <person name="Li Z."/>
            <person name="Zhang Z."/>
            <person name="Yan P."/>
            <person name="Huang S."/>
            <person name="Fei Z."/>
            <person name="Lin K."/>
        </authorList>
    </citation>
    <scope>NUCLEOTIDE SEQUENCE [LARGE SCALE GENOMIC DNA]</scope>
    <source>
        <strain evidence="3">cv. 9930</strain>
    </source>
</reference>
<evidence type="ECO:0000313" key="3">
    <source>
        <dbReference type="Proteomes" id="UP000029981"/>
    </source>
</evidence>
<protein>
    <submittedName>
        <fullName evidence="2">Uncharacterized protein</fullName>
    </submittedName>
</protein>
<keyword evidence="3" id="KW-1185">Reference proteome</keyword>
<dbReference type="EMBL" id="CM002924">
    <property type="protein sequence ID" value="KGN56588.1"/>
    <property type="molecule type" value="Genomic_DNA"/>
</dbReference>
<gene>
    <name evidence="2" type="ORF">Csa_3G125550</name>
</gene>
<dbReference type="Proteomes" id="UP000029981">
    <property type="component" value="Chromosome 3"/>
</dbReference>
<reference evidence="2 3" key="3">
    <citation type="journal article" date="2010" name="BMC Genomics">
        <title>Transcriptome sequencing and comparative analysis of cucumber flowers with different sex types.</title>
        <authorList>
            <person name="Guo S."/>
            <person name="Zheng Y."/>
            <person name="Joung J.G."/>
            <person name="Liu S."/>
            <person name="Zhang Z."/>
            <person name="Crasta O.R."/>
            <person name="Sobral B.W."/>
            <person name="Xu Y."/>
            <person name="Huang S."/>
            <person name="Fei Z."/>
        </authorList>
    </citation>
    <scope>NUCLEOTIDE SEQUENCE [LARGE SCALE GENOMIC DNA]</scope>
    <source>
        <strain evidence="3">cv. 9930</strain>
    </source>
</reference>
<organism evidence="2 3">
    <name type="scientific">Cucumis sativus</name>
    <name type="common">Cucumber</name>
    <dbReference type="NCBI Taxonomy" id="3659"/>
    <lineage>
        <taxon>Eukaryota</taxon>
        <taxon>Viridiplantae</taxon>
        <taxon>Streptophyta</taxon>
        <taxon>Embryophyta</taxon>
        <taxon>Tracheophyta</taxon>
        <taxon>Spermatophyta</taxon>
        <taxon>Magnoliopsida</taxon>
        <taxon>eudicotyledons</taxon>
        <taxon>Gunneridae</taxon>
        <taxon>Pentapetalae</taxon>
        <taxon>rosids</taxon>
        <taxon>fabids</taxon>
        <taxon>Cucurbitales</taxon>
        <taxon>Cucurbitaceae</taxon>
        <taxon>Benincaseae</taxon>
        <taxon>Cucumis</taxon>
    </lineage>
</organism>
<reference evidence="2 3" key="1">
    <citation type="journal article" date="2009" name="Nat. Genet.">
        <title>The genome of the cucumber, Cucumis sativus L.</title>
        <authorList>
            <person name="Huang S."/>
            <person name="Li R."/>
            <person name="Zhang Z."/>
            <person name="Li L."/>
            <person name="Gu X."/>
            <person name="Fan W."/>
            <person name="Lucas W.J."/>
            <person name="Wang X."/>
            <person name="Xie B."/>
            <person name="Ni P."/>
            <person name="Ren Y."/>
            <person name="Zhu H."/>
            <person name="Li J."/>
            <person name="Lin K."/>
            <person name="Jin W."/>
            <person name="Fei Z."/>
            <person name="Li G."/>
            <person name="Staub J."/>
            <person name="Kilian A."/>
            <person name="van der Vossen E.A."/>
            <person name="Wu Y."/>
            <person name="Guo J."/>
            <person name="He J."/>
            <person name="Jia Z."/>
            <person name="Ren Y."/>
            <person name="Tian G."/>
            <person name="Lu Y."/>
            <person name="Ruan J."/>
            <person name="Qian W."/>
            <person name="Wang M."/>
            <person name="Huang Q."/>
            <person name="Li B."/>
            <person name="Xuan Z."/>
            <person name="Cao J."/>
            <person name="Asan"/>
            <person name="Wu Z."/>
            <person name="Zhang J."/>
            <person name="Cai Q."/>
            <person name="Bai Y."/>
            <person name="Zhao B."/>
            <person name="Han Y."/>
            <person name="Li Y."/>
            <person name="Li X."/>
            <person name="Wang S."/>
            <person name="Shi Q."/>
            <person name="Liu S."/>
            <person name="Cho W.K."/>
            <person name="Kim J.Y."/>
            <person name="Xu Y."/>
            <person name="Heller-Uszynska K."/>
            <person name="Miao H."/>
            <person name="Cheng Z."/>
            <person name="Zhang S."/>
            <person name="Wu J."/>
            <person name="Yang Y."/>
            <person name="Kang H."/>
            <person name="Li M."/>
            <person name="Liang H."/>
            <person name="Ren X."/>
            <person name="Shi Z."/>
            <person name="Wen M."/>
            <person name="Jian M."/>
            <person name="Yang H."/>
            <person name="Zhang G."/>
            <person name="Yang Z."/>
            <person name="Chen R."/>
            <person name="Liu S."/>
            <person name="Li J."/>
            <person name="Ma L."/>
            <person name="Liu H."/>
            <person name="Zhou Y."/>
            <person name="Zhao J."/>
            <person name="Fang X."/>
            <person name="Li G."/>
            <person name="Fang L."/>
            <person name="Li Y."/>
            <person name="Liu D."/>
            <person name="Zheng H."/>
            <person name="Zhang Y."/>
            <person name="Qin N."/>
            <person name="Li Z."/>
            <person name="Yang G."/>
            <person name="Yang S."/>
            <person name="Bolund L."/>
            <person name="Kristiansen K."/>
            <person name="Zheng H."/>
            <person name="Li S."/>
            <person name="Zhang X."/>
            <person name="Yang H."/>
            <person name="Wang J."/>
            <person name="Sun R."/>
            <person name="Zhang B."/>
            <person name="Jiang S."/>
            <person name="Wang J."/>
            <person name="Du Y."/>
            <person name="Li S."/>
        </authorList>
    </citation>
    <scope>NUCLEOTIDE SEQUENCE [LARGE SCALE GENOMIC DNA]</scope>
    <source>
        <strain evidence="3">cv. 9930</strain>
    </source>
</reference>
<feature type="compositionally biased region" description="Basic and acidic residues" evidence="1">
    <location>
        <begin position="1"/>
        <end position="12"/>
    </location>
</feature>
<evidence type="ECO:0000313" key="2">
    <source>
        <dbReference type="EMBL" id="KGN56588.1"/>
    </source>
</evidence>
<proteinExistence type="predicted"/>
<sequence length="97" mass="11570">MMEKGVEPNEVRRRQRWSQIGRSYEEENERKSIDHDVKQPRRRKPCSGGNAPTSATTLKYRRRFSQRPFVSIILQIRRESEIIFNGIKQKIAISRQK</sequence>
<feature type="region of interest" description="Disordered" evidence="1">
    <location>
        <begin position="1"/>
        <end position="57"/>
    </location>
</feature>